<keyword evidence="1" id="KW-1133">Transmembrane helix</keyword>
<evidence type="ECO:0000313" key="3">
    <source>
        <dbReference type="Proteomes" id="UP000182719"/>
    </source>
</evidence>
<organism evidence="2 3">
    <name type="scientific">Stigmatella aurantiaca</name>
    <dbReference type="NCBI Taxonomy" id="41"/>
    <lineage>
        <taxon>Bacteria</taxon>
        <taxon>Pseudomonadati</taxon>
        <taxon>Myxococcota</taxon>
        <taxon>Myxococcia</taxon>
        <taxon>Myxococcales</taxon>
        <taxon>Cystobacterineae</taxon>
        <taxon>Archangiaceae</taxon>
        <taxon>Stigmatella</taxon>
    </lineage>
</organism>
<dbReference type="Proteomes" id="UP000182719">
    <property type="component" value="Unassembled WGS sequence"/>
</dbReference>
<keyword evidence="1" id="KW-0472">Membrane</keyword>
<accession>A0A1H8BGS4</accession>
<name>A0A1H8BGS4_STIAU</name>
<dbReference type="RefSeq" id="WP_075010289.1">
    <property type="nucleotide sequence ID" value="NZ_FOAP01000023.1"/>
</dbReference>
<sequence length="454" mass="49152">MSLWRMLWTAEALFLVLLVGCGSLPRGARVEHLGQGKTVVHILRTADLPPVTVEKEEFRQAMRQLARGVRLTGTPRQTAEKAFQMAPQSGNYLYLPRDKKLVPLGPGEPLAGTLTKQDLELAERYRLWCQRVHSVYGDCLGGALVGGRYLDMQGRYVWALSLSKSPVLEEMKQALGETVEFRALIHAALWTLGSMLLILALNPVAPALVAAVGVGMILYVGYGTLRNLVTGWLELMEGVKGATTFEQIREAGERFGRIIGRESARALALLLVAAIGATAQQFAARVPTLPGSAQVAIQAEDTARISLTALGAVEEIALTAEGVSVTVAATAMTMGTRGGGGKGPCIETHHIATICNDKSTARGGPWTPRFRRIFARAGMTLDDPANRTPLPGHYGPHPERYHEAVHEALNSSTATCRSIMECRAMLKEALKELAKQIATPGTELNQLVVRQQPR</sequence>
<keyword evidence="1" id="KW-0812">Transmembrane</keyword>
<reference evidence="3" key="1">
    <citation type="submission" date="2016-10" db="EMBL/GenBank/DDBJ databases">
        <authorList>
            <person name="Varghese N."/>
            <person name="Submissions S."/>
        </authorList>
    </citation>
    <scope>NUCLEOTIDE SEQUENCE [LARGE SCALE GENOMIC DNA]</scope>
    <source>
        <strain evidence="3">DSM 17044</strain>
    </source>
</reference>
<dbReference type="AlphaFoldDB" id="A0A1H8BGS4"/>
<evidence type="ECO:0000313" key="2">
    <source>
        <dbReference type="EMBL" id="SEM81077.1"/>
    </source>
</evidence>
<dbReference type="OrthoDB" id="5525132at2"/>
<dbReference type="Pfam" id="PF14412">
    <property type="entry name" value="AHH"/>
    <property type="match status" value="1"/>
</dbReference>
<feature type="transmembrane region" description="Helical" evidence="1">
    <location>
        <begin position="207"/>
        <end position="225"/>
    </location>
</feature>
<feature type="transmembrane region" description="Helical" evidence="1">
    <location>
        <begin position="264"/>
        <end position="283"/>
    </location>
</feature>
<dbReference type="EMBL" id="FOAP01000023">
    <property type="protein sequence ID" value="SEM81077.1"/>
    <property type="molecule type" value="Genomic_DNA"/>
</dbReference>
<proteinExistence type="predicted"/>
<keyword evidence="3" id="KW-1185">Reference proteome</keyword>
<gene>
    <name evidence="2" type="ORF">SAMN05444354_123115</name>
</gene>
<protein>
    <submittedName>
        <fullName evidence="2">A nuclease family of the HNH/ENDO VII superfamily with conserved AHH</fullName>
    </submittedName>
</protein>
<evidence type="ECO:0000256" key="1">
    <source>
        <dbReference type="SAM" id="Phobius"/>
    </source>
</evidence>
<dbReference type="InterPro" id="IPR032871">
    <property type="entry name" value="AHH_dom_containing"/>
</dbReference>